<dbReference type="AlphaFoldDB" id="A0A5J5HQ71"/>
<dbReference type="Proteomes" id="UP000326671">
    <property type="component" value="Unassembled WGS sequence"/>
</dbReference>
<evidence type="ECO:0000313" key="2">
    <source>
        <dbReference type="Proteomes" id="UP000326671"/>
    </source>
</evidence>
<accession>A0A5J5HQ71</accession>
<dbReference type="GO" id="GO:0015074">
    <property type="term" value="P:DNA integration"/>
    <property type="evidence" value="ECO:0007669"/>
    <property type="project" value="InterPro"/>
</dbReference>
<gene>
    <name evidence="1" type="ORF">F4V44_15645</name>
</gene>
<comment type="caution">
    <text evidence="1">The sequence shown here is derived from an EMBL/GenBank/DDBJ whole genome shotgun (WGS) entry which is preliminary data.</text>
</comment>
<evidence type="ECO:0000313" key="1">
    <source>
        <dbReference type="EMBL" id="KAA9022299.1"/>
    </source>
</evidence>
<organism evidence="1 2">
    <name type="scientific">Niallia endozanthoxylica</name>
    <dbReference type="NCBI Taxonomy" id="2036016"/>
    <lineage>
        <taxon>Bacteria</taxon>
        <taxon>Bacillati</taxon>
        <taxon>Bacillota</taxon>
        <taxon>Bacilli</taxon>
        <taxon>Bacillales</taxon>
        <taxon>Bacillaceae</taxon>
        <taxon>Niallia</taxon>
    </lineage>
</organism>
<sequence length="61" mass="7458">MDHANMENFFGLLQSELLYLRELKSMDHFKRERENSIYHYKRMKVKRKGLPPVYNTENNPV</sequence>
<proteinExistence type="predicted"/>
<dbReference type="EMBL" id="VYKL01000023">
    <property type="protein sequence ID" value="KAA9022299.1"/>
    <property type="molecule type" value="Genomic_DNA"/>
</dbReference>
<dbReference type="OrthoDB" id="2357599at2"/>
<protein>
    <submittedName>
        <fullName evidence="1">IS3 family transposase</fullName>
    </submittedName>
</protein>
<reference evidence="1 2" key="1">
    <citation type="submission" date="2019-09" db="EMBL/GenBank/DDBJ databases">
        <title>Whole genome sequences of isolates from the Mars Exploration Rovers.</title>
        <authorList>
            <person name="Seuylemezian A."/>
            <person name="Vaishampayan P."/>
        </authorList>
    </citation>
    <scope>NUCLEOTIDE SEQUENCE [LARGE SCALE GENOMIC DNA]</scope>
    <source>
        <strain evidence="1 2">MER_TA_151</strain>
    </source>
</reference>
<name>A0A5J5HQ71_9BACI</name>
<keyword evidence="2" id="KW-1185">Reference proteome</keyword>